<gene>
    <name evidence="2" type="primary">Contig18521.g19676</name>
    <name evidence="2" type="ORF">STYLEM_5196</name>
</gene>
<name>A0A078A2Z1_STYLE</name>
<feature type="compositionally biased region" description="Polar residues" evidence="1">
    <location>
        <begin position="244"/>
        <end position="258"/>
    </location>
</feature>
<evidence type="ECO:0000313" key="3">
    <source>
        <dbReference type="Proteomes" id="UP000039865"/>
    </source>
</evidence>
<dbReference type="EMBL" id="CCKQ01005044">
    <property type="protein sequence ID" value="CDW76197.1"/>
    <property type="molecule type" value="Genomic_DNA"/>
</dbReference>
<keyword evidence="3" id="KW-1185">Reference proteome</keyword>
<organism evidence="2 3">
    <name type="scientific">Stylonychia lemnae</name>
    <name type="common">Ciliate</name>
    <dbReference type="NCBI Taxonomy" id="5949"/>
    <lineage>
        <taxon>Eukaryota</taxon>
        <taxon>Sar</taxon>
        <taxon>Alveolata</taxon>
        <taxon>Ciliophora</taxon>
        <taxon>Intramacronucleata</taxon>
        <taxon>Spirotrichea</taxon>
        <taxon>Stichotrichia</taxon>
        <taxon>Sporadotrichida</taxon>
        <taxon>Oxytrichidae</taxon>
        <taxon>Stylonychinae</taxon>
        <taxon>Stylonychia</taxon>
    </lineage>
</organism>
<accession>A0A078A2Z1</accession>
<sequence length="317" mass="36478">MSKSSKQSLSFMRPEEELKLKTDINVQLAINGFIRRQLIQTQIDKQRPIKVINNANQTYASLADTKKVLIIKEDMRHEIAKDLKIQGQGQKLRQSQNRLNNEIMDLTQKVQVDQLKDQDPYQMKRNRPLKSNNGLLILGGYKDYLQDRHGTIYRNSTFTDPSKETQKKGKEQSLLQPQNVILLQKQKQIFESTPMIQHPDPKLEIIGNPEQIYSSQNVLKRRPHTAVVYNDYNGQRSRPKSAYSGKTTSNTNENQGQSFLRKGQKSQNFSMVQNKFRKRGFSGKSSKNKINGWNAMSSFGAGMEITPNNEDLDLTDF</sequence>
<dbReference type="InParanoid" id="A0A078A2Z1"/>
<reference evidence="2 3" key="1">
    <citation type="submission" date="2014-06" db="EMBL/GenBank/DDBJ databases">
        <authorList>
            <person name="Swart Estienne"/>
        </authorList>
    </citation>
    <scope>NUCLEOTIDE SEQUENCE [LARGE SCALE GENOMIC DNA]</scope>
    <source>
        <strain evidence="2 3">130c</strain>
    </source>
</reference>
<dbReference type="Proteomes" id="UP000039865">
    <property type="component" value="Unassembled WGS sequence"/>
</dbReference>
<proteinExistence type="predicted"/>
<feature type="region of interest" description="Disordered" evidence="1">
    <location>
        <begin position="234"/>
        <end position="265"/>
    </location>
</feature>
<evidence type="ECO:0000256" key="1">
    <source>
        <dbReference type="SAM" id="MobiDB-lite"/>
    </source>
</evidence>
<dbReference type="AlphaFoldDB" id="A0A078A2Z1"/>
<protein>
    <submittedName>
        <fullName evidence="2">Uncharacterized protein</fullName>
    </submittedName>
</protein>
<evidence type="ECO:0000313" key="2">
    <source>
        <dbReference type="EMBL" id="CDW76197.1"/>
    </source>
</evidence>